<dbReference type="Gene3D" id="1.10.3160.10">
    <property type="entry name" value="Bbcrasp-1"/>
    <property type="match status" value="1"/>
</dbReference>
<dbReference type="EMBL" id="CP015630">
    <property type="protein sequence ID" value="ANF34387.1"/>
    <property type="molecule type" value="Genomic_DNA"/>
</dbReference>
<organism evidence="1 2">
    <name type="scientific">Borrelia turicatae</name>
    <dbReference type="NCBI Taxonomy" id="142"/>
    <lineage>
        <taxon>Bacteria</taxon>
        <taxon>Pseudomonadati</taxon>
        <taxon>Spirochaetota</taxon>
        <taxon>Spirochaetia</taxon>
        <taxon>Spirochaetales</taxon>
        <taxon>Borreliaceae</taxon>
        <taxon>Borrelia</taxon>
    </lineage>
</organism>
<geneLocation type="plasmid" evidence="1 2">
    <name>lp159</name>
</geneLocation>
<evidence type="ECO:0000313" key="1">
    <source>
        <dbReference type="EMBL" id="ANF34387.1"/>
    </source>
</evidence>
<dbReference type="Proteomes" id="UP000264231">
    <property type="component" value="Plasmid lp159"/>
</dbReference>
<dbReference type="PROSITE" id="PS51257">
    <property type="entry name" value="PROKAR_LIPOPROTEIN"/>
    <property type="match status" value="1"/>
</dbReference>
<evidence type="ECO:0008006" key="3">
    <source>
        <dbReference type="Google" id="ProtNLM"/>
    </source>
</evidence>
<evidence type="ECO:0000313" key="2">
    <source>
        <dbReference type="Proteomes" id="UP000264231"/>
    </source>
</evidence>
<proteinExistence type="predicted"/>
<dbReference type="Pfam" id="PF05714">
    <property type="entry name" value="PFam54_60"/>
    <property type="match status" value="1"/>
</dbReference>
<dbReference type="InterPro" id="IPR008421">
    <property type="entry name" value="Borrelia_lipoprotein_PFam54/60"/>
</dbReference>
<reference evidence="1 2" key="1">
    <citation type="submission" date="2016-05" db="EMBL/GenBank/DDBJ databases">
        <title>Chromosome and linear plasmid sequence of a 2015 human isolate of tick-borne relapsing fever spirochete, Borrelia turicatae.</title>
        <authorList>
            <person name="Kingry L.C."/>
            <person name="Dhwani B."/>
            <person name="Replogle A."/>
            <person name="Sexton C."/>
            <person name="Rowe L."/>
            <person name="Stermole B.M."/>
            <person name="Christensen A.M."/>
            <person name="Schriefer M.E."/>
        </authorList>
    </citation>
    <scope>NUCLEOTIDE SEQUENCE [LARGE SCALE GENOMIC DNA]</scope>
    <source>
        <strain evidence="1 2">BTE5EL</strain>
        <plasmid evidence="1 2">lp159</plasmid>
    </source>
</reference>
<name>A0A172XCW5_BORTU</name>
<dbReference type="RefSeq" id="WP_020282278.1">
    <property type="nucleotide sequence ID" value="NZ_CP015630.1"/>
</dbReference>
<gene>
    <name evidence="1" type="ORF">A7978_04565</name>
</gene>
<keyword evidence="1" id="KW-0614">Plasmid</keyword>
<accession>A0A172XCW5</accession>
<dbReference type="AlphaFoldDB" id="A0A172XCW5"/>
<protein>
    <recommendedName>
        <fullName evidence="3">Lipoprotein</fullName>
    </recommendedName>
</protein>
<sequence length="264" mass="30186">MKKVFMVLCTIGILGLIMGCLAGGKAIGGQNQKVRVNIGVSSSIHVDGLLEPLIGQIYKKLKSRVKGYRKEFRACQFKFEQGQHQFSIPVFDKLVKFGTDEKRDMIYATLGYDVDLIKKLETMMSKITLKEAYESGLASHVIVELVNRLYDITYYFKSVLVDHLNDVSLEQLSLIKSREELTELYNALERLSNLRTNVMSQIRTAIESAMNFEYNKTAMLTELKEIVDSKKSVSQLSLEIMQIGHKIQYFVDGKDEEIDERDLY</sequence>